<reference evidence="10 11" key="1">
    <citation type="journal article" date="2015" name="Genome Announc.">
        <title>Expanding the biotechnology potential of lactobacilli through comparative genomics of 213 strains and associated genera.</title>
        <authorList>
            <person name="Sun Z."/>
            <person name="Harris H.M."/>
            <person name="McCann A."/>
            <person name="Guo C."/>
            <person name="Argimon S."/>
            <person name="Zhang W."/>
            <person name="Yang X."/>
            <person name="Jeffery I.B."/>
            <person name="Cooney J.C."/>
            <person name="Kagawa T.F."/>
            <person name="Liu W."/>
            <person name="Song Y."/>
            <person name="Salvetti E."/>
            <person name="Wrobel A."/>
            <person name="Rasinkangas P."/>
            <person name="Parkhill J."/>
            <person name="Rea M.C."/>
            <person name="O'Sullivan O."/>
            <person name="Ritari J."/>
            <person name="Douillard F.P."/>
            <person name="Paul Ross R."/>
            <person name="Yang R."/>
            <person name="Briner A.E."/>
            <person name="Felis G.E."/>
            <person name="de Vos W.M."/>
            <person name="Barrangou R."/>
            <person name="Klaenhammer T.R."/>
            <person name="Caufield P.W."/>
            <person name="Cui Y."/>
            <person name="Zhang H."/>
            <person name="O'Toole P.W."/>
        </authorList>
    </citation>
    <scope>NUCLEOTIDE SEQUENCE [LARGE SCALE GENOMIC DNA]</scope>
    <source>
        <strain evidence="10 11">DSM 19971</strain>
    </source>
</reference>
<evidence type="ECO:0000313" key="11">
    <source>
        <dbReference type="Proteomes" id="UP000051155"/>
    </source>
</evidence>
<dbReference type="Pfam" id="PF13375">
    <property type="entry name" value="RnfC_N"/>
    <property type="match status" value="1"/>
</dbReference>
<feature type="domain" description="RnfC Barrel sandwich hybrid" evidence="9">
    <location>
        <begin position="5"/>
        <end position="63"/>
    </location>
</feature>
<evidence type="ECO:0000256" key="1">
    <source>
        <dbReference type="ARBA" id="ARBA00022448"/>
    </source>
</evidence>
<dbReference type="GO" id="GO:0009055">
    <property type="term" value="F:electron transfer activity"/>
    <property type="evidence" value="ECO:0007669"/>
    <property type="project" value="InterPro"/>
</dbReference>
<evidence type="ECO:0000256" key="7">
    <source>
        <dbReference type="ARBA" id="ARBA00023014"/>
    </source>
</evidence>
<keyword evidence="1" id="KW-0813">Transport</keyword>
<gene>
    <name evidence="10" type="ORF">FD20_GL002079</name>
</gene>
<evidence type="ECO:0000259" key="8">
    <source>
        <dbReference type="Pfam" id="PF01512"/>
    </source>
</evidence>
<comment type="caution">
    <text evidence="10">The sequence shown here is derived from an EMBL/GenBank/DDBJ whole genome shotgun (WGS) entry which is preliminary data.</text>
</comment>
<organism evidence="10 11">
    <name type="scientific">Liquorilactobacillus uvarum DSM 19971</name>
    <dbReference type="NCBI Taxonomy" id="1423812"/>
    <lineage>
        <taxon>Bacteria</taxon>
        <taxon>Bacillati</taxon>
        <taxon>Bacillota</taxon>
        <taxon>Bacilli</taxon>
        <taxon>Lactobacillales</taxon>
        <taxon>Lactobacillaceae</taxon>
        <taxon>Liquorilactobacillus</taxon>
    </lineage>
</organism>
<dbReference type="InterPro" id="IPR031001">
    <property type="entry name" value="PR_assoc_PrdC"/>
</dbReference>
<sequence>MSGKLFVFSLKQHVGTSALPQVSTGDEVQRGQLLAATPKEHLGSSIYSSIAGTVTSVTDKQVVIRAEGPQKQEYQKIPENDPLQMIKTAGIVGLGGAGFPTYMKLKGLQPEGTLLINAAECEPILFHNMERIKNNAAEIIKGIEHVMDIIKAENAIIAIKAKHKEEIESLKQAGLGKKIRIQTLRDLYPMGEERAIIRDSLGVLLDVHDLPSKINALVLNVETVFRIYEAIELRRPMISKDLTLAGRLSRNDNVKVLLDIPLGEVISDILETYAPDYLPYGELIEGGPFTGKSVKRNAPIIKTTNGILATIPFPQEKRKLGLLVCACGADEERMKEITKKMGTTFTGVEYCKNAIKLENGRYKCVNPGECPGQVEKVLKLKKSGADALLIGNCSDCSNTVMTIAPKLKIPVYHTTDFALRSADFPVVRKLKKDQGVY</sequence>
<proteinExistence type="predicted"/>
<evidence type="ECO:0000256" key="6">
    <source>
        <dbReference type="ARBA" id="ARBA00023004"/>
    </source>
</evidence>
<evidence type="ECO:0000256" key="5">
    <source>
        <dbReference type="ARBA" id="ARBA00022982"/>
    </source>
</evidence>
<dbReference type="Pfam" id="PF01512">
    <property type="entry name" value="Complex1_51K"/>
    <property type="match status" value="1"/>
</dbReference>
<evidence type="ECO:0000256" key="4">
    <source>
        <dbReference type="ARBA" id="ARBA00022737"/>
    </source>
</evidence>
<dbReference type="PANTHER" id="PTHR43034:SF2">
    <property type="entry name" value="ION-TRANSLOCATING OXIDOREDUCTASE COMPLEX SUBUNIT C"/>
    <property type="match status" value="1"/>
</dbReference>
<evidence type="ECO:0000256" key="2">
    <source>
        <dbReference type="ARBA" id="ARBA00022485"/>
    </source>
</evidence>
<dbReference type="Proteomes" id="UP000051155">
    <property type="component" value="Unassembled WGS sequence"/>
</dbReference>
<dbReference type="GO" id="GO:0016020">
    <property type="term" value="C:membrane"/>
    <property type="evidence" value="ECO:0007669"/>
    <property type="project" value="InterPro"/>
</dbReference>
<dbReference type="NCBIfam" id="TIGR04481">
    <property type="entry name" value="PR_assoc_PrdC"/>
    <property type="match status" value="1"/>
</dbReference>
<feature type="domain" description="NADH-ubiquinone oxidoreductase 51kDa subunit FMN-binding" evidence="8">
    <location>
        <begin position="86"/>
        <end position="229"/>
    </location>
</feature>
<keyword evidence="5" id="KW-0249">Electron transport</keyword>
<dbReference type="STRING" id="1423812.FD20_GL002079"/>
<keyword evidence="7" id="KW-0411">Iron-sulfur</keyword>
<evidence type="ECO:0000256" key="3">
    <source>
        <dbReference type="ARBA" id="ARBA00022723"/>
    </source>
</evidence>
<keyword evidence="4" id="KW-0677">Repeat</keyword>
<dbReference type="InterPro" id="IPR037225">
    <property type="entry name" value="Nuo51_FMN-bd_sf"/>
</dbReference>
<keyword evidence="6" id="KW-0408">Iron</keyword>
<keyword evidence="2" id="KW-0004">4Fe-4S</keyword>
<keyword evidence="3" id="KW-0479">Metal-binding</keyword>
<dbReference type="AlphaFoldDB" id="A0A0R1Q9S3"/>
<dbReference type="RefSeq" id="WP_057736354.1">
    <property type="nucleotide sequence ID" value="NZ_AZEG01000006.1"/>
</dbReference>
<dbReference type="OrthoDB" id="9767754at2"/>
<dbReference type="Gene3D" id="3.40.50.11540">
    <property type="entry name" value="NADH-ubiquinone oxidoreductase 51kDa subunit"/>
    <property type="match status" value="1"/>
</dbReference>
<evidence type="ECO:0000313" key="10">
    <source>
        <dbReference type="EMBL" id="KRL38131.1"/>
    </source>
</evidence>
<dbReference type="InterPro" id="IPR026902">
    <property type="entry name" value="RnfC_N"/>
</dbReference>
<dbReference type="InterPro" id="IPR010208">
    <property type="entry name" value="Ion_transpt_RnfC/RsxC"/>
</dbReference>
<dbReference type="PANTHER" id="PTHR43034">
    <property type="entry name" value="ION-TRANSLOCATING OXIDOREDUCTASE COMPLEX SUBUNIT C"/>
    <property type="match status" value="1"/>
</dbReference>
<dbReference type="GO" id="GO:0046872">
    <property type="term" value="F:metal ion binding"/>
    <property type="evidence" value="ECO:0007669"/>
    <property type="project" value="UniProtKB-KW"/>
</dbReference>
<evidence type="ECO:0000259" key="9">
    <source>
        <dbReference type="Pfam" id="PF13375"/>
    </source>
</evidence>
<dbReference type="SUPFAM" id="SSF142019">
    <property type="entry name" value="Nqo1 FMN-binding domain-like"/>
    <property type="match status" value="1"/>
</dbReference>
<dbReference type="PATRIC" id="fig|1423812.3.peg.2209"/>
<accession>A0A0R1Q9S3</accession>
<dbReference type="EMBL" id="AZEG01000006">
    <property type="protein sequence ID" value="KRL38131.1"/>
    <property type="molecule type" value="Genomic_DNA"/>
</dbReference>
<keyword evidence="11" id="KW-1185">Reference proteome</keyword>
<dbReference type="InterPro" id="IPR011538">
    <property type="entry name" value="Nuo51_FMN-bd"/>
</dbReference>
<dbReference type="GO" id="GO:0051539">
    <property type="term" value="F:4 iron, 4 sulfur cluster binding"/>
    <property type="evidence" value="ECO:0007669"/>
    <property type="project" value="UniProtKB-KW"/>
</dbReference>
<protein>
    <submittedName>
        <fullName evidence="10">Respiratory-chain NADH dehydrogenase 51 Kd subunit</fullName>
    </submittedName>
</protein>
<name>A0A0R1Q9S3_9LACO</name>